<dbReference type="Proteomes" id="UP000028547">
    <property type="component" value="Unassembled WGS sequence"/>
</dbReference>
<feature type="transmembrane region" description="Helical" evidence="10">
    <location>
        <begin position="359"/>
        <end position="378"/>
    </location>
</feature>
<keyword evidence="5 10" id="KW-0812">Transmembrane</keyword>
<dbReference type="PANTHER" id="PTHR43298">
    <property type="entry name" value="MULTIDRUG RESISTANCE PROTEIN NORM-RELATED"/>
    <property type="match status" value="1"/>
</dbReference>
<evidence type="ECO:0000313" key="12">
    <source>
        <dbReference type="Proteomes" id="UP000028547"/>
    </source>
</evidence>
<evidence type="ECO:0000256" key="9">
    <source>
        <dbReference type="ARBA" id="ARBA00031636"/>
    </source>
</evidence>
<comment type="subcellular location">
    <subcellularLocation>
        <location evidence="1">Cell membrane</location>
        <topology evidence="1">Multi-pass membrane protein</topology>
    </subcellularLocation>
</comment>
<feature type="transmembrane region" description="Helical" evidence="10">
    <location>
        <begin position="92"/>
        <end position="118"/>
    </location>
</feature>
<evidence type="ECO:0000313" key="11">
    <source>
        <dbReference type="EMBL" id="KFA87828.1"/>
    </source>
</evidence>
<feature type="transmembrane region" description="Helical" evidence="10">
    <location>
        <begin position="399"/>
        <end position="421"/>
    </location>
</feature>
<evidence type="ECO:0000256" key="2">
    <source>
        <dbReference type="ARBA" id="ARBA00022448"/>
    </source>
</evidence>
<feature type="transmembrane region" description="Helical" evidence="10">
    <location>
        <begin position="165"/>
        <end position="187"/>
    </location>
</feature>
<proteinExistence type="predicted"/>
<reference evidence="11 12" key="1">
    <citation type="submission" date="2014-07" db="EMBL/GenBank/DDBJ databases">
        <title>Draft Genome Sequence of Gephyronic Acid Producer, Cystobacter violaceus Strain Cb vi76.</title>
        <authorList>
            <person name="Stevens D.C."/>
            <person name="Young J."/>
            <person name="Carmichael R."/>
            <person name="Tan J."/>
            <person name="Taylor R.E."/>
        </authorList>
    </citation>
    <scope>NUCLEOTIDE SEQUENCE [LARGE SCALE GENOMIC DNA]</scope>
    <source>
        <strain evidence="11 12">Cb vi76</strain>
    </source>
</reference>
<dbReference type="PIRSF" id="PIRSF006603">
    <property type="entry name" value="DinF"/>
    <property type="match status" value="1"/>
</dbReference>
<dbReference type="EMBL" id="JPMI01000323">
    <property type="protein sequence ID" value="KFA87828.1"/>
    <property type="molecule type" value="Genomic_DNA"/>
</dbReference>
<feature type="transmembrane region" description="Helical" evidence="10">
    <location>
        <begin position="138"/>
        <end position="156"/>
    </location>
</feature>
<keyword evidence="6 10" id="KW-1133">Transmembrane helix</keyword>
<dbReference type="PANTHER" id="PTHR43298:SF2">
    <property type="entry name" value="FMN_FAD EXPORTER YEEO-RELATED"/>
    <property type="match status" value="1"/>
</dbReference>
<evidence type="ECO:0000256" key="6">
    <source>
        <dbReference type="ARBA" id="ARBA00022989"/>
    </source>
</evidence>
<dbReference type="GO" id="GO:0006811">
    <property type="term" value="P:monoatomic ion transport"/>
    <property type="evidence" value="ECO:0007669"/>
    <property type="project" value="UniProtKB-KW"/>
</dbReference>
<sequence length="460" mass="48135">MSPAPLPSRREEFRALWKLALPVAIAQAGQAMMSLVDTAVVSRAGTESLAAMGVATSVFFAVSSLALGLMMGVDPLMSQAFGARNATRARALLWQGSYLALLAGSVLAVPMVVVVPWLLPLFGVGAGELPLIQDYLSWRAPSLPLVLLFINTRSYLQAAALTRPLVVATVVANIFNLGADILFVFGGEVLPAWCGPLRSFPAMGVKGSALATLLCCVLQWAIVAWAVRQIPVSGGMPSVRPVRADILQALRVGVPIGLHITAEVGVFSLAGLLARKLGPESMSAHQIAISYASLSFTVALGIGNAGSVRVGWAVGARDTPRARMSGLMAFASGAGFMSVCALVFAFFPEPLARLMGTPSEVIPLLVPVLMVGAVFQISDGIQGVGAGVLRGAGETRFTFLANLVGHYGVGLPVALLLGFGLKLGVMGIWWGLCLGLTTVALALFWRFERQSAGTFRPLEA</sequence>
<accession>A0A084SH93</accession>
<comment type="caution">
    <text evidence="11">The sequence shown here is derived from an EMBL/GenBank/DDBJ whole genome shotgun (WGS) entry which is preliminary data.</text>
</comment>
<keyword evidence="3" id="KW-0050">Antiport</keyword>
<evidence type="ECO:0000256" key="7">
    <source>
        <dbReference type="ARBA" id="ARBA00023065"/>
    </source>
</evidence>
<keyword evidence="4" id="KW-1003">Cell membrane</keyword>
<evidence type="ECO:0000256" key="8">
    <source>
        <dbReference type="ARBA" id="ARBA00023136"/>
    </source>
</evidence>
<feature type="transmembrane region" description="Helical" evidence="10">
    <location>
        <begin position="427"/>
        <end position="447"/>
    </location>
</feature>
<evidence type="ECO:0000256" key="4">
    <source>
        <dbReference type="ARBA" id="ARBA00022475"/>
    </source>
</evidence>
<feature type="transmembrane region" description="Helical" evidence="10">
    <location>
        <begin position="207"/>
        <end position="228"/>
    </location>
</feature>
<dbReference type="NCBIfam" id="TIGR00797">
    <property type="entry name" value="matE"/>
    <property type="match status" value="1"/>
</dbReference>
<dbReference type="Pfam" id="PF01554">
    <property type="entry name" value="MatE"/>
    <property type="match status" value="2"/>
</dbReference>
<dbReference type="InterPro" id="IPR048279">
    <property type="entry name" value="MdtK-like"/>
</dbReference>
<feature type="transmembrane region" description="Helical" evidence="10">
    <location>
        <begin position="48"/>
        <end position="71"/>
    </location>
</feature>
<keyword evidence="7" id="KW-0406">Ion transport</keyword>
<name>A0A084SH93_9BACT</name>
<dbReference type="GO" id="GO:0015297">
    <property type="term" value="F:antiporter activity"/>
    <property type="evidence" value="ECO:0007669"/>
    <property type="project" value="UniProtKB-KW"/>
</dbReference>
<dbReference type="AlphaFoldDB" id="A0A084SH93"/>
<feature type="transmembrane region" description="Helical" evidence="10">
    <location>
        <begin position="249"/>
        <end position="274"/>
    </location>
</feature>
<gene>
    <name evidence="11" type="ORF">Q664_45020</name>
</gene>
<dbReference type="GO" id="GO:0042910">
    <property type="term" value="F:xenobiotic transmembrane transporter activity"/>
    <property type="evidence" value="ECO:0007669"/>
    <property type="project" value="InterPro"/>
</dbReference>
<dbReference type="InterPro" id="IPR050222">
    <property type="entry name" value="MATE_MdtK"/>
</dbReference>
<organism evidence="11 12">
    <name type="scientific">Archangium violaceum Cb vi76</name>
    <dbReference type="NCBI Taxonomy" id="1406225"/>
    <lineage>
        <taxon>Bacteria</taxon>
        <taxon>Pseudomonadati</taxon>
        <taxon>Myxococcota</taxon>
        <taxon>Myxococcia</taxon>
        <taxon>Myxococcales</taxon>
        <taxon>Cystobacterineae</taxon>
        <taxon>Archangiaceae</taxon>
        <taxon>Archangium</taxon>
    </lineage>
</organism>
<evidence type="ECO:0000256" key="3">
    <source>
        <dbReference type="ARBA" id="ARBA00022449"/>
    </source>
</evidence>
<evidence type="ECO:0000256" key="5">
    <source>
        <dbReference type="ARBA" id="ARBA00022692"/>
    </source>
</evidence>
<dbReference type="CDD" id="cd13131">
    <property type="entry name" value="MATE_NorM_like"/>
    <property type="match status" value="1"/>
</dbReference>
<feature type="transmembrane region" description="Helical" evidence="10">
    <location>
        <begin position="286"/>
        <end position="306"/>
    </location>
</feature>
<keyword evidence="8 10" id="KW-0472">Membrane</keyword>
<protein>
    <recommendedName>
        <fullName evidence="9">Multidrug-efflux transporter</fullName>
    </recommendedName>
</protein>
<dbReference type="InterPro" id="IPR002528">
    <property type="entry name" value="MATE_fam"/>
</dbReference>
<evidence type="ECO:0000256" key="10">
    <source>
        <dbReference type="SAM" id="Phobius"/>
    </source>
</evidence>
<dbReference type="RefSeq" id="WP_043410776.1">
    <property type="nucleotide sequence ID" value="NZ_JPMI01000323.1"/>
</dbReference>
<evidence type="ECO:0000256" key="1">
    <source>
        <dbReference type="ARBA" id="ARBA00004651"/>
    </source>
</evidence>
<keyword evidence="2" id="KW-0813">Transport</keyword>
<feature type="transmembrane region" description="Helical" evidence="10">
    <location>
        <begin position="327"/>
        <end position="347"/>
    </location>
</feature>
<dbReference type="GO" id="GO:0005886">
    <property type="term" value="C:plasma membrane"/>
    <property type="evidence" value="ECO:0007669"/>
    <property type="project" value="UniProtKB-SubCell"/>
</dbReference>